<accession>A0ACB9K3W1</accession>
<protein>
    <submittedName>
        <fullName evidence="1">Uncharacterized protein</fullName>
    </submittedName>
</protein>
<reference evidence="2" key="1">
    <citation type="journal article" date="2022" name="Mol. Ecol. Resour.">
        <title>The genomes of chicory, endive, great burdock and yacon provide insights into Asteraceae palaeo-polyploidization history and plant inulin production.</title>
        <authorList>
            <person name="Fan W."/>
            <person name="Wang S."/>
            <person name="Wang H."/>
            <person name="Wang A."/>
            <person name="Jiang F."/>
            <person name="Liu H."/>
            <person name="Zhao H."/>
            <person name="Xu D."/>
            <person name="Zhang Y."/>
        </authorList>
    </citation>
    <scope>NUCLEOTIDE SEQUENCE [LARGE SCALE GENOMIC DNA]</scope>
    <source>
        <strain evidence="2">cv. Yunnan</strain>
    </source>
</reference>
<proteinExistence type="predicted"/>
<gene>
    <name evidence="1" type="ORF">L1987_00988</name>
</gene>
<keyword evidence="2" id="KW-1185">Reference proteome</keyword>
<evidence type="ECO:0000313" key="1">
    <source>
        <dbReference type="EMBL" id="KAI3826928.1"/>
    </source>
</evidence>
<sequence length="402" mass="45665">MYGDSRLSDVIATDMNSLLHSDGEFSKMKELVSSDSYSIYNHHEHNHNHNLGRNQNHIQNDRNLSNRQNESSLMRYRSAPSSFYANILEESEFEEFLAPPVGTSSNHEFFSEHQQQQQQQQQQRQKQQQQQQFQSDSCEFKRYGSSSSASMKLEPKDSGIHRSQQMPHLRPGNMNGVYNHPNLESSSTFRSMNSTSSNLIRQSSSPAGFLSTLNSESAGFAGMTEVDKTTSSSRLNNNISFSPGPSSSSMFLPQIPENRNQINNSTFKSLKRTRDGDTITLDKQDGLSGHYTPSLVHHLSLPKISSELAVAEKFFRFDQDLVPTNSRAKRGCATHPRSIAERVRRTRISERMKKLQDLFPNMDKQTSTADMLDMAVQHIKDLQKDVQKLKDARSRCMCSSKQ</sequence>
<dbReference type="Proteomes" id="UP001056120">
    <property type="component" value="Linkage Group LG01"/>
</dbReference>
<organism evidence="1 2">
    <name type="scientific">Smallanthus sonchifolius</name>
    <dbReference type="NCBI Taxonomy" id="185202"/>
    <lineage>
        <taxon>Eukaryota</taxon>
        <taxon>Viridiplantae</taxon>
        <taxon>Streptophyta</taxon>
        <taxon>Embryophyta</taxon>
        <taxon>Tracheophyta</taxon>
        <taxon>Spermatophyta</taxon>
        <taxon>Magnoliopsida</taxon>
        <taxon>eudicotyledons</taxon>
        <taxon>Gunneridae</taxon>
        <taxon>Pentapetalae</taxon>
        <taxon>asterids</taxon>
        <taxon>campanulids</taxon>
        <taxon>Asterales</taxon>
        <taxon>Asteraceae</taxon>
        <taxon>Asteroideae</taxon>
        <taxon>Heliantheae alliance</taxon>
        <taxon>Millerieae</taxon>
        <taxon>Smallanthus</taxon>
    </lineage>
</organism>
<reference evidence="1 2" key="2">
    <citation type="journal article" date="2022" name="Mol. Ecol. Resour.">
        <title>The genomes of chicory, endive, great burdock and yacon provide insights into Asteraceae paleo-polyploidization history and plant inulin production.</title>
        <authorList>
            <person name="Fan W."/>
            <person name="Wang S."/>
            <person name="Wang H."/>
            <person name="Wang A."/>
            <person name="Jiang F."/>
            <person name="Liu H."/>
            <person name="Zhao H."/>
            <person name="Xu D."/>
            <person name="Zhang Y."/>
        </authorList>
    </citation>
    <scope>NUCLEOTIDE SEQUENCE [LARGE SCALE GENOMIC DNA]</scope>
    <source>
        <strain evidence="2">cv. Yunnan</strain>
        <tissue evidence="1">Leaves</tissue>
    </source>
</reference>
<comment type="caution">
    <text evidence="1">The sequence shown here is derived from an EMBL/GenBank/DDBJ whole genome shotgun (WGS) entry which is preliminary data.</text>
</comment>
<dbReference type="EMBL" id="CM042018">
    <property type="protein sequence ID" value="KAI3826928.1"/>
    <property type="molecule type" value="Genomic_DNA"/>
</dbReference>
<name>A0ACB9K3W1_9ASTR</name>
<evidence type="ECO:0000313" key="2">
    <source>
        <dbReference type="Proteomes" id="UP001056120"/>
    </source>
</evidence>